<dbReference type="SUPFAM" id="SSF52540">
    <property type="entry name" value="P-loop containing nucleoside triphosphate hydrolases"/>
    <property type="match status" value="1"/>
</dbReference>
<dbReference type="InterPro" id="IPR042197">
    <property type="entry name" value="Apaf_helical"/>
</dbReference>
<dbReference type="PANTHER" id="PTHR36766">
    <property type="entry name" value="PLANT BROAD-SPECTRUM MILDEW RESISTANCE PROTEIN RPW8"/>
    <property type="match status" value="1"/>
</dbReference>
<evidence type="ECO:0000256" key="1">
    <source>
        <dbReference type="ARBA" id="ARBA00022821"/>
    </source>
</evidence>
<gene>
    <name evidence="4" type="primary">LOC127148638</name>
</gene>
<sequence length="183" mass="21040">MTSSEFEMKLWVCVSEEFDLKVIIQKMIESITGMKPKSFLQIDSLQNKLRKKIEGKKYLLVMDDVWNEKKEEWLRLKRLLMGGAKGSRILITTRSEQVAKTFDSTFIHSLQILDEYNSWLLFQKITCLEGHPSNSENLDQSSSLIQIGKEIVSKLKGVPLTMRTIGGLLKDNKSKRVLVVFQG</sequence>
<dbReference type="Pfam" id="PF00931">
    <property type="entry name" value="NB-ARC"/>
    <property type="match status" value="1"/>
</dbReference>
<name>A0ABM3KLT6_CUCME</name>
<dbReference type="RefSeq" id="XP_050938754.1">
    <property type="nucleotide sequence ID" value="XM_051082797.1"/>
</dbReference>
<evidence type="ECO:0000313" key="3">
    <source>
        <dbReference type="Proteomes" id="UP001652600"/>
    </source>
</evidence>
<keyword evidence="3" id="KW-1185">Reference proteome</keyword>
<dbReference type="InterPro" id="IPR027417">
    <property type="entry name" value="P-loop_NTPase"/>
</dbReference>
<organism evidence="3 4">
    <name type="scientific">Cucumis melo</name>
    <name type="common">Muskmelon</name>
    <dbReference type="NCBI Taxonomy" id="3656"/>
    <lineage>
        <taxon>Eukaryota</taxon>
        <taxon>Viridiplantae</taxon>
        <taxon>Streptophyta</taxon>
        <taxon>Embryophyta</taxon>
        <taxon>Tracheophyta</taxon>
        <taxon>Spermatophyta</taxon>
        <taxon>Magnoliopsida</taxon>
        <taxon>eudicotyledons</taxon>
        <taxon>Gunneridae</taxon>
        <taxon>Pentapetalae</taxon>
        <taxon>rosids</taxon>
        <taxon>fabids</taxon>
        <taxon>Cucurbitales</taxon>
        <taxon>Cucurbitaceae</taxon>
        <taxon>Benincaseae</taxon>
        <taxon>Cucumis</taxon>
    </lineage>
</organism>
<dbReference type="PRINTS" id="PR00364">
    <property type="entry name" value="DISEASERSIST"/>
</dbReference>
<dbReference type="Proteomes" id="UP001652600">
    <property type="component" value="Chromosome 1"/>
</dbReference>
<dbReference type="PANTHER" id="PTHR36766:SF40">
    <property type="entry name" value="DISEASE RESISTANCE PROTEIN RGA3"/>
    <property type="match status" value="1"/>
</dbReference>
<dbReference type="InterPro" id="IPR002182">
    <property type="entry name" value="NB-ARC"/>
</dbReference>
<keyword evidence="1" id="KW-0611">Plant defense</keyword>
<evidence type="ECO:0000313" key="4">
    <source>
        <dbReference type="RefSeq" id="XP_050938754.1"/>
    </source>
</evidence>
<feature type="domain" description="NB-ARC" evidence="2">
    <location>
        <begin position="3"/>
        <end position="126"/>
    </location>
</feature>
<reference evidence="3" key="1">
    <citation type="submission" date="2025-05" db="UniProtKB">
        <authorList>
            <consortium name="RefSeq"/>
        </authorList>
    </citation>
    <scope>NUCLEOTIDE SEQUENCE [LARGE SCALE GENOMIC DNA]</scope>
</reference>
<evidence type="ECO:0000259" key="2">
    <source>
        <dbReference type="Pfam" id="PF00931"/>
    </source>
</evidence>
<dbReference type="Gene3D" id="3.40.50.300">
    <property type="entry name" value="P-loop containing nucleotide triphosphate hydrolases"/>
    <property type="match status" value="1"/>
</dbReference>
<dbReference type="Gene3D" id="1.10.8.430">
    <property type="entry name" value="Helical domain of apoptotic protease-activating factors"/>
    <property type="match status" value="1"/>
</dbReference>
<proteinExistence type="predicted"/>
<protein>
    <submittedName>
        <fullName evidence="4">Disease resistance protein RGA3</fullName>
    </submittedName>
</protein>
<dbReference type="GeneID" id="127148638"/>
<accession>A0ABM3KLT6</accession>
<reference evidence="4" key="2">
    <citation type="submission" date="2025-08" db="UniProtKB">
        <authorList>
            <consortium name="RefSeq"/>
        </authorList>
    </citation>
    <scope>IDENTIFICATION</scope>
    <source>
        <tissue evidence="4">Stem</tissue>
    </source>
</reference>